<evidence type="ECO:0000256" key="3">
    <source>
        <dbReference type="ARBA" id="ARBA00022702"/>
    </source>
</evidence>
<evidence type="ECO:0000256" key="4">
    <source>
        <dbReference type="SAM" id="MobiDB-lite"/>
    </source>
</evidence>
<dbReference type="AlphaFoldDB" id="A0A6J1QDA3"/>
<evidence type="ECO:0000313" key="6">
    <source>
        <dbReference type="Proteomes" id="UP000504618"/>
    </source>
</evidence>
<evidence type="ECO:0000256" key="2">
    <source>
        <dbReference type="ARBA" id="ARBA00022525"/>
    </source>
</evidence>
<dbReference type="GO" id="GO:0005179">
    <property type="term" value="F:hormone activity"/>
    <property type="evidence" value="ECO:0007669"/>
    <property type="project" value="UniProtKB-KW"/>
</dbReference>
<evidence type="ECO:0000256" key="1">
    <source>
        <dbReference type="ARBA" id="ARBA00004613"/>
    </source>
</evidence>
<keyword evidence="3" id="KW-0372">Hormone</keyword>
<organism evidence="6 7">
    <name type="scientific">Temnothorax curvispinosus</name>
    <dbReference type="NCBI Taxonomy" id="300111"/>
    <lineage>
        <taxon>Eukaryota</taxon>
        <taxon>Metazoa</taxon>
        <taxon>Ecdysozoa</taxon>
        <taxon>Arthropoda</taxon>
        <taxon>Hexapoda</taxon>
        <taxon>Insecta</taxon>
        <taxon>Pterygota</taxon>
        <taxon>Neoptera</taxon>
        <taxon>Endopterygota</taxon>
        <taxon>Hymenoptera</taxon>
        <taxon>Apocrita</taxon>
        <taxon>Aculeata</taxon>
        <taxon>Formicoidea</taxon>
        <taxon>Formicidae</taxon>
        <taxon>Myrmicinae</taxon>
        <taxon>Temnothorax</taxon>
    </lineage>
</organism>
<feature type="domain" description="Corticotropin-releasing factor" evidence="5">
    <location>
        <begin position="126"/>
        <end position="169"/>
    </location>
</feature>
<accession>A0A6J1QDA3</accession>
<dbReference type="CTD" id="41170"/>
<evidence type="ECO:0000259" key="5">
    <source>
        <dbReference type="SMART" id="SM00039"/>
    </source>
</evidence>
<proteinExistence type="predicted"/>
<dbReference type="OrthoDB" id="6418774at2759"/>
<keyword evidence="6" id="KW-1185">Reference proteome</keyword>
<protein>
    <submittedName>
        <fullName evidence="7">Diuretic hormone 44</fullName>
    </submittedName>
</protein>
<comment type="subcellular location">
    <subcellularLocation>
        <location evidence="1">Secreted</location>
    </subcellularLocation>
</comment>
<dbReference type="Proteomes" id="UP000504618">
    <property type="component" value="Unplaced"/>
</dbReference>
<sequence>MKVLMAEVMLGRTTSTTIKLRFNDAAVLITLGWNFTSSGFDDIFGGMAMNVINLHSSCTMILLGILASTTIIGLTSSAPLSSYESRDVSDDRPKIFLLIDQRIPELEDEMLNSENDLGSDVMRTKRIGSLSIVNNFDVLRQRVMLELARRKALQDQRQVDENRRFLESIGKRSVSDAGRNVRSGMKNSRERPAASNRNEWTEENNPLFRGSQDDDRTVQTNELRLLK</sequence>
<dbReference type="InterPro" id="IPR000187">
    <property type="entry name" value="CRF"/>
</dbReference>
<dbReference type="Pfam" id="PF00473">
    <property type="entry name" value="CRF"/>
    <property type="match status" value="1"/>
</dbReference>
<feature type="region of interest" description="Disordered" evidence="4">
    <location>
        <begin position="176"/>
        <end position="220"/>
    </location>
</feature>
<name>A0A6J1QDA3_9HYME</name>
<evidence type="ECO:0000313" key="7">
    <source>
        <dbReference type="RefSeq" id="XP_024880307.1"/>
    </source>
</evidence>
<gene>
    <name evidence="7" type="primary">LOC112460074</name>
</gene>
<dbReference type="RefSeq" id="XP_024880307.1">
    <property type="nucleotide sequence ID" value="XM_025024539.1"/>
</dbReference>
<reference evidence="7" key="1">
    <citation type="submission" date="2025-08" db="UniProtKB">
        <authorList>
            <consortium name="RefSeq"/>
        </authorList>
    </citation>
    <scope>IDENTIFICATION</scope>
    <source>
        <tissue evidence="7">Whole body</tissue>
    </source>
</reference>
<dbReference type="GeneID" id="112460074"/>
<dbReference type="SMART" id="SM00039">
    <property type="entry name" value="CRF"/>
    <property type="match status" value="1"/>
</dbReference>
<keyword evidence="2" id="KW-0964">Secreted</keyword>
<dbReference type="GO" id="GO:0005576">
    <property type="term" value="C:extracellular region"/>
    <property type="evidence" value="ECO:0007669"/>
    <property type="project" value="UniProtKB-SubCell"/>
</dbReference>